<protein>
    <recommendedName>
        <fullName evidence="3">GDSL esterase/lipase</fullName>
    </recommendedName>
</protein>
<sequence length="75" mass="7807">MMLLDPVDVCLANKAAVPATPTIFTFGDSTADVGTNNFLPGSLSRANFPYNGIDFPTGSESQQGVSAMAMPVLII</sequence>
<gene>
    <name evidence="1" type="ORF">EZV62_014449</name>
</gene>
<keyword evidence="2" id="KW-1185">Reference proteome</keyword>
<dbReference type="OrthoDB" id="1600564at2759"/>
<proteinExistence type="predicted"/>
<comment type="caution">
    <text evidence="1">The sequence shown here is derived from an EMBL/GenBank/DDBJ whole genome shotgun (WGS) entry which is preliminary data.</text>
</comment>
<name>A0A5C7HUA4_9ROSI</name>
<organism evidence="1 2">
    <name type="scientific">Acer yangbiense</name>
    <dbReference type="NCBI Taxonomy" id="1000413"/>
    <lineage>
        <taxon>Eukaryota</taxon>
        <taxon>Viridiplantae</taxon>
        <taxon>Streptophyta</taxon>
        <taxon>Embryophyta</taxon>
        <taxon>Tracheophyta</taxon>
        <taxon>Spermatophyta</taxon>
        <taxon>Magnoliopsida</taxon>
        <taxon>eudicotyledons</taxon>
        <taxon>Gunneridae</taxon>
        <taxon>Pentapetalae</taxon>
        <taxon>rosids</taxon>
        <taxon>malvids</taxon>
        <taxon>Sapindales</taxon>
        <taxon>Sapindaceae</taxon>
        <taxon>Hippocastanoideae</taxon>
        <taxon>Acereae</taxon>
        <taxon>Acer</taxon>
    </lineage>
</organism>
<dbReference type="EMBL" id="VAHF01000006">
    <property type="protein sequence ID" value="TXG59876.1"/>
    <property type="molecule type" value="Genomic_DNA"/>
</dbReference>
<evidence type="ECO:0008006" key="3">
    <source>
        <dbReference type="Google" id="ProtNLM"/>
    </source>
</evidence>
<accession>A0A5C7HUA4</accession>
<dbReference type="AlphaFoldDB" id="A0A5C7HUA4"/>
<dbReference type="Proteomes" id="UP000323000">
    <property type="component" value="Chromosome 6"/>
</dbReference>
<dbReference type="InterPro" id="IPR036514">
    <property type="entry name" value="SGNH_hydro_sf"/>
</dbReference>
<reference evidence="2" key="1">
    <citation type="journal article" date="2019" name="Gigascience">
        <title>De novo genome assembly of the endangered Acer yangbiense, a plant species with extremely small populations endemic to Yunnan Province, China.</title>
        <authorList>
            <person name="Yang J."/>
            <person name="Wariss H.M."/>
            <person name="Tao L."/>
            <person name="Zhang R."/>
            <person name="Yun Q."/>
            <person name="Hollingsworth P."/>
            <person name="Dao Z."/>
            <person name="Luo G."/>
            <person name="Guo H."/>
            <person name="Ma Y."/>
            <person name="Sun W."/>
        </authorList>
    </citation>
    <scope>NUCLEOTIDE SEQUENCE [LARGE SCALE GENOMIC DNA]</scope>
    <source>
        <strain evidence="2">cv. Malutang</strain>
    </source>
</reference>
<evidence type="ECO:0000313" key="2">
    <source>
        <dbReference type="Proteomes" id="UP000323000"/>
    </source>
</evidence>
<dbReference type="Gene3D" id="3.40.50.1110">
    <property type="entry name" value="SGNH hydrolase"/>
    <property type="match status" value="1"/>
</dbReference>
<evidence type="ECO:0000313" key="1">
    <source>
        <dbReference type="EMBL" id="TXG59876.1"/>
    </source>
</evidence>